<evidence type="ECO:0000313" key="2">
    <source>
        <dbReference type="EMBL" id="GAA4034817.1"/>
    </source>
</evidence>
<feature type="compositionally biased region" description="Low complexity" evidence="1">
    <location>
        <begin position="336"/>
        <end position="346"/>
    </location>
</feature>
<feature type="compositionally biased region" description="Pro residues" evidence="1">
    <location>
        <begin position="186"/>
        <end position="199"/>
    </location>
</feature>
<dbReference type="InterPro" id="IPR038332">
    <property type="entry name" value="PPE_sf"/>
</dbReference>
<proteinExistence type="predicted"/>
<protein>
    <recommendedName>
        <fullName evidence="4">PPE family protein</fullName>
    </recommendedName>
</protein>
<keyword evidence="3" id="KW-1185">Reference proteome</keyword>
<comment type="caution">
    <text evidence="2">The sequence shown here is derived from an EMBL/GenBank/DDBJ whole genome shotgun (WGS) entry which is preliminary data.</text>
</comment>
<reference evidence="3" key="1">
    <citation type="journal article" date="2019" name="Int. J. Syst. Evol. Microbiol.">
        <title>The Global Catalogue of Microorganisms (GCM) 10K type strain sequencing project: providing services to taxonomists for standard genome sequencing and annotation.</title>
        <authorList>
            <consortium name="The Broad Institute Genomics Platform"/>
            <consortium name="The Broad Institute Genome Sequencing Center for Infectious Disease"/>
            <person name="Wu L."/>
            <person name="Ma J."/>
        </authorList>
    </citation>
    <scope>NUCLEOTIDE SEQUENCE [LARGE SCALE GENOMIC DNA]</scope>
    <source>
        <strain evidence="3">JCM 17342</strain>
    </source>
</reference>
<sequence length="389" mass="38831">MFTKTIVGEARPAGYDSQTIYNWFHGGPGPQAACSVAEETLKQITKIHAEVHAILKNGIEESRAFWTGGAAESARGGMSPMVAWADGIKQVADGAQQQVNLVRDAFFRAKNSVEPPSPVPDTKQITGGLIGVPDASQFVKTMQRWVANLEHNVRVAEGYGTSSTTAVHAMPEFSQPNGAGGEVKPPEAPPRDPGPPRLPPEGRGPRGGGDLGGGAWQGGVGQGGAGQGGTGQVGGSESASFVPPPPQHGQAGPQPWRPEGNQSADQGLGGAIGGLGAMGGLALGAGGAGDSAGGAGRPGAGQAGQAGRGAGQGGGRGAPGEAGRGVAGMTPAARSGGARPGTPMAGPMGGQAGGAEDEEHQRPSWLVEVDDVFTNDMQKVAPPVIGEEP</sequence>
<evidence type="ECO:0000313" key="3">
    <source>
        <dbReference type="Proteomes" id="UP001501747"/>
    </source>
</evidence>
<feature type="region of interest" description="Disordered" evidence="1">
    <location>
        <begin position="171"/>
        <end position="374"/>
    </location>
</feature>
<name>A0ABP7U2C8_9PSEU</name>
<evidence type="ECO:0008006" key="4">
    <source>
        <dbReference type="Google" id="ProtNLM"/>
    </source>
</evidence>
<accession>A0ABP7U2C8</accession>
<dbReference type="RefSeq" id="WP_344885063.1">
    <property type="nucleotide sequence ID" value="NZ_BAABAL010000026.1"/>
</dbReference>
<dbReference type="Proteomes" id="UP001501747">
    <property type="component" value="Unassembled WGS sequence"/>
</dbReference>
<gene>
    <name evidence="2" type="ORF">GCM10022247_70180</name>
</gene>
<organism evidence="2 3">
    <name type="scientific">Allokutzneria multivorans</name>
    <dbReference type="NCBI Taxonomy" id="1142134"/>
    <lineage>
        <taxon>Bacteria</taxon>
        <taxon>Bacillati</taxon>
        <taxon>Actinomycetota</taxon>
        <taxon>Actinomycetes</taxon>
        <taxon>Pseudonocardiales</taxon>
        <taxon>Pseudonocardiaceae</taxon>
        <taxon>Allokutzneria</taxon>
    </lineage>
</organism>
<feature type="compositionally biased region" description="Gly residues" evidence="1">
    <location>
        <begin position="205"/>
        <end position="234"/>
    </location>
</feature>
<feature type="compositionally biased region" description="Gly residues" evidence="1">
    <location>
        <begin position="267"/>
        <end position="326"/>
    </location>
</feature>
<evidence type="ECO:0000256" key="1">
    <source>
        <dbReference type="SAM" id="MobiDB-lite"/>
    </source>
</evidence>
<dbReference type="SUPFAM" id="SSF140459">
    <property type="entry name" value="PE/PPE dimer-like"/>
    <property type="match status" value="1"/>
</dbReference>
<dbReference type="Gene3D" id="1.20.1260.20">
    <property type="entry name" value="PPE superfamily"/>
    <property type="match status" value="1"/>
</dbReference>
<dbReference type="EMBL" id="BAABAL010000026">
    <property type="protein sequence ID" value="GAA4034817.1"/>
    <property type="molecule type" value="Genomic_DNA"/>
</dbReference>